<evidence type="ECO:0000313" key="2">
    <source>
        <dbReference type="EMBL" id="NPU64858.1"/>
    </source>
</evidence>
<comment type="caution">
    <text evidence="2">The sequence shown here is derived from an EMBL/GenBank/DDBJ whole genome shotgun (WGS) entry which is preliminary data.</text>
</comment>
<dbReference type="PRINTS" id="PR01217">
    <property type="entry name" value="PRICHEXTENSN"/>
</dbReference>
<reference evidence="2" key="1">
    <citation type="submission" date="2020-05" db="EMBL/GenBank/DDBJ databases">
        <title>Nod-independent and nitrogen-fixing Bradyrhizobium aeschynomene sp. nov. isolated from nodules of Aeschynomene indica.</title>
        <authorList>
            <person name="Zhang Z."/>
        </authorList>
    </citation>
    <scope>NUCLEOTIDE SEQUENCE</scope>
    <source>
        <strain evidence="2">83012</strain>
    </source>
</reference>
<dbReference type="EMBL" id="JABFDN010000002">
    <property type="protein sequence ID" value="NPU64858.1"/>
    <property type="molecule type" value="Genomic_DNA"/>
</dbReference>
<sequence length="339" mass="36843">MTAKDLIRFARTRKGTVLSVALHVLVLGWGLFSFSARSMVAPPEDLVPVDVISEDNTSKAKAGALTGKKEVAKLLADKIGEKKPTEDIVGKVDPKPVTETDAAPTPQPKPEKPVEKKPDPPKPVEKQPDTPKPVAEKKPEPPKPAPAEKPKPEEKKPDPFNADQIASVLNKDKPKHPPKPQQTAAATPEPPKHKSERKFDAEKMASLINQKDPTRQAVTGSELNANAALGSARGMADSNIASWSGAFQTAVRRCFGFPYNGQDADLYEADIDIPMRLDGTVAGEPRIVAVRGPSRSVAMAMAESARRAIIQCQSYSFLPKTQYESWKLIQLVFGLKDLR</sequence>
<feature type="compositionally biased region" description="Basic and acidic residues" evidence="1">
    <location>
        <begin position="109"/>
        <end position="158"/>
    </location>
</feature>
<accession>A0ABX2CAN6</accession>
<dbReference type="RefSeq" id="WP_172109960.1">
    <property type="nucleotide sequence ID" value="NZ_JABFDN010000002.1"/>
</dbReference>
<feature type="compositionally biased region" description="Basic and acidic residues" evidence="1">
    <location>
        <begin position="80"/>
        <end position="98"/>
    </location>
</feature>
<evidence type="ECO:0000313" key="3">
    <source>
        <dbReference type="Proteomes" id="UP000886476"/>
    </source>
</evidence>
<name>A0ABX2CAN6_9BRAD</name>
<feature type="region of interest" description="Disordered" evidence="1">
    <location>
        <begin position="80"/>
        <end position="198"/>
    </location>
</feature>
<evidence type="ECO:0000256" key="1">
    <source>
        <dbReference type="SAM" id="MobiDB-lite"/>
    </source>
</evidence>
<dbReference type="Proteomes" id="UP000886476">
    <property type="component" value="Unassembled WGS sequence"/>
</dbReference>
<proteinExistence type="predicted"/>
<protein>
    <submittedName>
        <fullName evidence="2">Protein TolA</fullName>
    </submittedName>
</protein>
<keyword evidence="3" id="KW-1185">Reference proteome</keyword>
<organism evidence="2 3">
    <name type="scientific">Bradyrhizobium aeschynomenes</name>
    <dbReference type="NCBI Taxonomy" id="2734909"/>
    <lineage>
        <taxon>Bacteria</taxon>
        <taxon>Pseudomonadati</taxon>
        <taxon>Pseudomonadota</taxon>
        <taxon>Alphaproteobacteria</taxon>
        <taxon>Hyphomicrobiales</taxon>
        <taxon>Nitrobacteraceae</taxon>
        <taxon>Bradyrhizobium</taxon>
    </lineage>
</organism>
<dbReference type="Gene3D" id="3.30.1150.10">
    <property type="match status" value="1"/>
</dbReference>
<gene>
    <name evidence="2" type="ORF">HL667_07635</name>
</gene>